<keyword evidence="1" id="KW-1185">Reference proteome</keyword>
<proteinExistence type="predicted"/>
<evidence type="ECO:0000313" key="2">
    <source>
        <dbReference type="RefSeq" id="XP_013782385.1"/>
    </source>
</evidence>
<dbReference type="PANTHER" id="PTHR45749">
    <property type="match status" value="1"/>
</dbReference>
<dbReference type="RefSeq" id="XP_013782385.1">
    <property type="nucleotide sequence ID" value="XM_013926931.1"/>
</dbReference>
<name>A0ABM1BHZ5_LIMPO</name>
<accession>A0ABM1BHZ5</accession>
<dbReference type="PANTHER" id="PTHR45749:SF33">
    <property type="entry name" value="ZINC FINGER MYM-TYPE PROTEIN 1"/>
    <property type="match status" value="1"/>
</dbReference>
<dbReference type="Proteomes" id="UP000694941">
    <property type="component" value="Unplaced"/>
</dbReference>
<organism evidence="1 2">
    <name type="scientific">Limulus polyphemus</name>
    <name type="common">Atlantic horseshoe crab</name>
    <dbReference type="NCBI Taxonomy" id="6850"/>
    <lineage>
        <taxon>Eukaryota</taxon>
        <taxon>Metazoa</taxon>
        <taxon>Ecdysozoa</taxon>
        <taxon>Arthropoda</taxon>
        <taxon>Chelicerata</taxon>
        <taxon>Merostomata</taxon>
        <taxon>Xiphosura</taxon>
        <taxon>Limulidae</taxon>
        <taxon>Limulus</taxon>
    </lineage>
</organism>
<reference evidence="2" key="1">
    <citation type="submission" date="2025-08" db="UniProtKB">
        <authorList>
            <consortium name="RefSeq"/>
        </authorList>
    </citation>
    <scope>IDENTIFICATION</scope>
    <source>
        <tissue evidence="2">Muscle</tissue>
    </source>
</reference>
<dbReference type="GeneID" id="106466641"/>
<evidence type="ECO:0000313" key="1">
    <source>
        <dbReference type="Proteomes" id="UP000694941"/>
    </source>
</evidence>
<sequence length="327" mass="37624">MASKQGWGTEQKWKKLFDRLPQHENSTAHKNCYLAWRELERRLESDTGIDVMSHKVIMSETEKWRNILKRIIDVVIFLVQRGLAFCGLSQRIGDIHNGHFLGIIELQANYNPVLAEHLAKIRALQEKGERLQVHYLLGSSQIEFISNCTDYVQSHIFDEIRATNIIQSCPQRWAILKKHVGESIYTLPGTRWTDRVASVRPFAAHLAEIRLALKKLLSLNLTPKTINEDNSVIKYVSSFICILMSLMWLKILVQIDRRNQLIQARDATVDVEVSNLDSLLTDLEDLRGKWPQILNEAKLVAEGSKLNHLPSKRKVKKKSKTYCHRGG</sequence>
<gene>
    <name evidence="2" type="primary">LOC106466641</name>
</gene>
<protein>
    <submittedName>
        <fullName evidence="2">Uncharacterized protein LOC106466641</fullName>
    </submittedName>
</protein>